<evidence type="ECO:0000256" key="9">
    <source>
        <dbReference type="ARBA" id="ARBA00047469"/>
    </source>
</evidence>
<gene>
    <name evidence="12" type="ORF">BCR36DRAFT_588391</name>
</gene>
<feature type="domain" description="Aminoacyl-tRNA synthetase class Ia" evidence="11">
    <location>
        <begin position="20"/>
        <end position="189"/>
    </location>
</feature>
<evidence type="ECO:0000256" key="4">
    <source>
        <dbReference type="ARBA" id="ARBA00022741"/>
    </source>
</evidence>
<dbReference type="Proteomes" id="UP000193719">
    <property type="component" value="Unassembled WGS sequence"/>
</dbReference>
<evidence type="ECO:0000259" key="11">
    <source>
        <dbReference type="Pfam" id="PF00133"/>
    </source>
</evidence>
<evidence type="ECO:0000256" key="2">
    <source>
        <dbReference type="ARBA" id="ARBA00013164"/>
    </source>
</evidence>
<dbReference type="Gene3D" id="3.90.740.10">
    <property type="entry name" value="Valyl/Leucyl/Isoleucyl-tRNA synthetase, editing domain"/>
    <property type="match status" value="1"/>
</dbReference>
<dbReference type="InterPro" id="IPR004493">
    <property type="entry name" value="Leu-tRNA-synth_Ia_arc/euk"/>
</dbReference>
<keyword evidence="10" id="KW-0175">Coiled coil</keyword>
<dbReference type="GO" id="GO:0002161">
    <property type="term" value="F:aminoacyl-tRNA deacylase activity"/>
    <property type="evidence" value="ECO:0007669"/>
    <property type="project" value="InterPro"/>
</dbReference>
<dbReference type="GO" id="GO:0016740">
    <property type="term" value="F:transferase activity"/>
    <property type="evidence" value="ECO:0007669"/>
    <property type="project" value="UniProtKB-KW"/>
</dbReference>
<comment type="catalytic activity">
    <reaction evidence="9">
        <text>tRNA(Leu) + L-leucine + ATP = L-leucyl-tRNA(Leu) + AMP + diphosphate</text>
        <dbReference type="Rhea" id="RHEA:11688"/>
        <dbReference type="Rhea" id="RHEA-COMP:9613"/>
        <dbReference type="Rhea" id="RHEA-COMP:9622"/>
        <dbReference type="ChEBI" id="CHEBI:30616"/>
        <dbReference type="ChEBI" id="CHEBI:33019"/>
        <dbReference type="ChEBI" id="CHEBI:57427"/>
        <dbReference type="ChEBI" id="CHEBI:78442"/>
        <dbReference type="ChEBI" id="CHEBI:78494"/>
        <dbReference type="ChEBI" id="CHEBI:456215"/>
        <dbReference type="EC" id="6.1.1.4"/>
    </reaction>
</comment>
<protein>
    <recommendedName>
        <fullName evidence="2">leucine--tRNA ligase</fullName>
        <ecNumber evidence="2">6.1.1.4</ecNumber>
    </recommendedName>
    <alternativeName>
        <fullName evidence="8">Leucyl-tRNA synthetase</fullName>
    </alternativeName>
</protein>
<keyword evidence="13" id="KW-1185">Reference proteome</keyword>
<evidence type="ECO:0000256" key="1">
    <source>
        <dbReference type="ARBA" id="ARBA00005594"/>
    </source>
</evidence>
<dbReference type="GO" id="GO:0005524">
    <property type="term" value="F:ATP binding"/>
    <property type="evidence" value="ECO:0007669"/>
    <property type="project" value="UniProtKB-KW"/>
</dbReference>
<reference evidence="12 13" key="1">
    <citation type="submission" date="2016-08" db="EMBL/GenBank/DDBJ databases">
        <title>Genomes of anaerobic fungi encode conserved fungal cellulosomes for biomass hydrolysis.</title>
        <authorList>
            <consortium name="DOE Joint Genome Institute"/>
            <person name="Haitjema C.H."/>
            <person name="Gilmore S.P."/>
            <person name="Henske J.K."/>
            <person name="Solomon K.V."/>
            <person name="De Groot R."/>
            <person name="Kuo A."/>
            <person name="Mondo S.J."/>
            <person name="Salamov A.A."/>
            <person name="Labutti K."/>
            <person name="Zhao Z."/>
            <person name="Chiniquy J."/>
            <person name="Barry K."/>
            <person name="Brewer H.M."/>
            <person name="Purvine S.O."/>
            <person name="Wright A.T."/>
            <person name="Boxma B."/>
            <person name="Van Alen T."/>
            <person name="Hackstein J.H."/>
            <person name="Baker S.E."/>
            <person name="Grigoriev I.V."/>
            <person name="O'Malley M.A."/>
        </authorList>
    </citation>
    <scope>NUCLEOTIDE SEQUENCE [LARGE SCALE GENOMIC DNA]</scope>
    <source>
        <strain evidence="13">finn</strain>
    </source>
</reference>
<dbReference type="SUPFAM" id="SSF52374">
    <property type="entry name" value="Nucleotidylyl transferase"/>
    <property type="match status" value="1"/>
</dbReference>
<keyword evidence="3" id="KW-0436">Ligase</keyword>
<comment type="caution">
    <text evidence="12">The sequence shown here is derived from an EMBL/GenBank/DDBJ whole genome shotgun (WGS) entry which is preliminary data.</text>
</comment>
<organism evidence="12 13">
    <name type="scientific">Piromyces finnis</name>
    <dbReference type="NCBI Taxonomy" id="1754191"/>
    <lineage>
        <taxon>Eukaryota</taxon>
        <taxon>Fungi</taxon>
        <taxon>Fungi incertae sedis</taxon>
        <taxon>Chytridiomycota</taxon>
        <taxon>Chytridiomycota incertae sedis</taxon>
        <taxon>Neocallimastigomycetes</taxon>
        <taxon>Neocallimastigales</taxon>
        <taxon>Neocallimastigaceae</taxon>
        <taxon>Piromyces</taxon>
    </lineage>
</organism>
<dbReference type="GO" id="GO:0006429">
    <property type="term" value="P:leucyl-tRNA aminoacylation"/>
    <property type="evidence" value="ECO:0007669"/>
    <property type="project" value="InterPro"/>
</dbReference>
<dbReference type="PANTHER" id="PTHR45794:SF1">
    <property type="entry name" value="LEUCINE--TRNA LIGASE, CYTOPLASMIC"/>
    <property type="match status" value="1"/>
</dbReference>
<evidence type="ECO:0000256" key="10">
    <source>
        <dbReference type="SAM" id="Coils"/>
    </source>
</evidence>
<dbReference type="InterPro" id="IPR009080">
    <property type="entry name" value="tRNAsynth_Ia_anticodon-bd"/>
</dbReference>
<dbReference type="InterPro" id="IPR014729">
    <property type="entry name" value="Rossmann-like_a/b/a_fold"/>
</dbReference>
<keyword evidence="12" id="KW-0808">Transferase</keyword>
<accession>A0A1Y1UJ27</accession>
<dbReference type="SUPFAM" id="SSF47323">
    <property type="entry name" value="Anticodon-binding domain of a subclass of class I aminoacyl-tRNA synthetases"/>
    <property type="match status" value="1"/>
</dbReference>
<proteinExistence type="inferred from homology"/>
<evidence type="ECO:0000256" key="6">
    <source>
        <dbReference type="ARBA" id="ARBA00022917"/>
    </source>
</evidence>
<evidence type="ECO:0000256" key="7">
    <source>
        <dbReference type="ARBA" id="ARBA00023146"/>
    </source>
</evidence>
<keyword evidence="4" id="KW-0547">Nucleotide-binding</keyword>
<feature type="coiled-coil region" evidence="10">
    <location>
        <begin position="115"/>
        <end position="142"/>
    </location>
</feature>
<evidence type="ECO:0000313" key="12">
    <source>
        <dbReference type="EMBL" id="ORX37486.1"/>
    </source>
</evidence>
<name>A0A1Y1UJ27_9FUNG</name>
<keyword evidence="5" id="KW-0067">ATP-binding</keyword>
<dbReference type="EMBL" id="MCFH01000135">
    <property type="protein sequence ID" value="ORX37486.1"/>
    <property type="molecule type" value="Genomic_DNA"/>
</dbReference>
<dbReference type="PANTHER" id="PTHR45794">
    <property type="entry name" value="LEUCYL-TRNA SYNTHETASE"/>
    <property type="match status" value="1"/>
</dbReference>
<evidence type="ECO:0000256" key="8">
    <source>
        <dbReference type="ARBA" id="ARBA00030520"/>
    </source>
</evidence>
<comment type="similarity">
    <text evidence="1">Belongs to the class-I aminoacyl-tRNA synthetase family.</text>
</comment>
<dbReference type="OrthoDB" id="2153090at2759"/>
<evidence type="ECO:0000313" key="13">
    <source>
        <dbReference type="Proteomes" id="UP000193719"/>
    </source>
</evidence>
<dbReference type="STRING" id="1754191.A0A1Y1UJ27"/>
<dbReference type="InterPro" id="IPR009008">
    <property type="entry name" value="Val/Leu/Ile-tRNA-synth_edit"/>
</dbReference>
<keyword evidence="6" id="KW-0648">Protein biosynthesis</keyword>
<dbReference type="AlphaFoldDB" id="A0A1Y1UJ27"/>
<dbReference type="Pfam" id="PF00133">
    <property type="entry name" value="tRNA-synt_1"/>
    <property type="match status" value="1"/>
</dbReference>
<evidence type="ECO:0000256" key="3">
    <source>
        <dbReference type="ARBA" id="ARBA00022598"/>
    </source>
</evidence>
<dbReference type="GO" id="GO:0004823">
    <property type="term" value="F:leucine-tRNA ligase activity"/>
    <property type="evidence" value="ECO:0007669"/>
    <property type="project" value="UniProtKB-EC"/>
</dbReference>
<sequence>MATEKENQKEDTLRDIEVEMQKYWYENKIFEANAPKEGEEKQPKFMATFPFPYMNGRLHLGHSFSLSKVEFAIGYERLKGKRTLFPFGFHCTGMPIKACADKLKNEIELFGQNFEKFYEQQKEEAEEQAKEESDDLKDFGVKVDWRRSFITTDVNPYYDSFVRWQFNRLKNHEKPKIKFGERYTIYSIKDGQACMDHDRSTGEVLKGSDLVGIPLKAPLTSYEKVTFTYGSFFELQSSRDRYRDACADENMHKDLLMRFIEVQALLLEPIATHFAEYIWRVFLRRRVLHASAYIRDLIRDIRVDEQNAQKKRRRDHVNLTSKNAKLFVALKYPDCKKKCCHSQELG</sequence>
<dbReference type="EC" id="6.1.1.4" evidence="2"/>
<reference evidence="12 13" key="2">
    <citation type="submission" date="2016-08" db="EMBL/GenBank/DDBJ databases">
        <title>Pervasive Adenine N6-methylation of Active Genes in Fungi.</title>
        <authorList>
            <consortium name="DOE Joint Genome Institute"/>
            <person name="Mondo S.J."/>
            <person name="Dannebaum R.O."/>
            <person name="Kuo R.C."/>
            <person name="Labutti K."/>
            <person name="Haridas S."/>
            <person name="Kuo A."/>
            <person name="Salamov A."/>
            <person name="Ahrendt S.R."/>
            <person name="Lipzen A."/>
            <person name="Sullivan W."/>
            <person name="Andreopoulos W.B."/>
            <person name="Clum A."/>
            <person name="Lindquist E."/>
            <person name="Daum C."/>
            <person name="Ramamoorthy G.K."/>
            <person name="Gryganskyi A."/>
            <person name="Culley D."/>
            <person name="Magnuson J.K."/>
            <person name="James T.Y."/>
            <person name="O'Malley M.A."/>
            <person name="Stajich J.E."/>
            <person name="Spatafora J.W."/>
            <person name="Visel A."/>
            <person name="Grigoriev I.V."/>
        </authorList>
    </citation>
    <scope>NUCLEOTIDE SEQUENCE [LARGE SCALE GENOMIC DNA]</scope>
    <source>
        <strain evidence="13">finn</strain>
    </source>
</reference>
<evidence type="ECO:0000256" key="5">
    <source>
        <dbReference type="ARBA" id="ARBA00022840"/>
    </source>
</evidence>
<dbReference type="Gene3D" id="3.40.50.620">
    <property type="entry name" value="HUPs"/>
    <property type="match status" value="1"/>
</dbReference>
<dbReference type="InterPro" id="IPR002300">
    <property type="entry name" value="aa-tRNA-synth_Ia"/>
</dbReference>
<keyword evidence="7" id="KW-0030">Aminoacyl-tRNA synthetase</keyword>